<organism evidence="1 2">
    <name type="scientific">Cichorium intybus</name>
    <name type="common">Chicory</name>
    <dbReference type="NCBI Taxonomy" id="13427"/>
    <lineage>
        <taxon>Eukaryota</taxon>
        <taxon>Viridiplantae</taxon>
        <taxon>Streptophyta</taxon>
        <taxon>Embryophyta</taxon>
        <taxon>Tracheophyta</taxon>
        <taxon>Spermatophyta</taxon>
        <taxon>Magnoliopsida</taxon>
        <taxon>eudicotyledons</taxon>
        <taxon>Gunneridae</taxon>
        <taxon>Pentapetalae</taxon>
        <taxon>asterids</taxon>
        <taxon>campanulids</taxon>
        <taxon>Asterales</taxon>
        <taxon>Asteraceae</taxon>
        <taxon>Cichorioideae</taxon>
        <taxon>Cichorieae</taxon>
        <taxon>Cichoriinae</taxon>
        <taxon>Cichorium</taxon>
    </lineage>
</organism>
<name>A0ACB9DVN4_CICIN</name>
<gene>
    <name evidence="1" type="ORF">L2E82_21615</name>
</gene>
<dbReference type="Proteomes" id="UP001055811">
    <property type="component" value="Linkage Group LG04"/>
</dbReference>
<proteinExistence type="predicted"/>
<protein>
    <submittedName>
        <fullName evidence="1">Uncharacterized protein</fullName>
    </submittedName>
</protein>
<comment type="caution">
    <text evidence="1">The sequence shown here is derived from an EMBL/GenBank/DDBJ whole genome shotgun (WGS) entry which is preliminary data.</text>
</comment>
<evidence type="ECO:0000313" key="2">
    <source>
        <dbReference type="Proteomes" id="UP001055811"/>
    </source>
</evidence>
<reference evidence="1 2" key="2">
    <citation type="journal article" date="2022" name="Mol. Ecol. Resour.">
        <title>The genomes of chicory, endive, great burdock and yacon provide insights into Asteraceae paleo-polyploidization history and plant inulin production.</title>
        <authorList>
            <person name="Fan W."/>
            <person name="Wang S."/>
            <person name="Wang H."/>
            <person name="Wang A."/>
            <person name="Jiang F."/>
            <person name="Liu H."/>
            <person name="Zhao H."/>
            <person name="Xu D."/>
            <person name="Zhang Y."/>
        </authorList>
    </citation>
    <scope>NUCLEOTIDE SEQUENCE [LARGE SCALE GENOMIC DNA]</scope>
    <source>
        <strain evidence="2">cv. Punajuju</strain>
        <tissue evidence="1">Leaves</tissue>
    </source>
</reference>
<keyword evidence="2" id="KW-1185">Reference proteome</keyword>
<evidence type="ECO:0000313" key="1">
    <source>
        <dbReference type="EMBL" id="KAI3750789.1"/>
    </source>
</evidence>
<dbReference type="EMBL" id="CM042012">
    <property type="protein sequence ID" value="KAI3750789.1"/>
    <property type="molecule type" value="Genomic_DNA"/>
</dbReference>
<reference evidence="2" key="1">
    <citation type="journal article" date="2022" name="Mol. Ecol. Resour.">
        <title>The genomes of chicory, endive, great burdock and yacon provide insights into Asteraceae palaeo-polyploidization history and plant inulin production.</title>
        <authorList>
            <person name="Fan W."/>
            <person name="Wang S."/>
            <person name="Wang H."/>
            <person name="Wang A."/>
            <person name="Jiang F."/>
            <person name="Liu H."/>
            <person name="Zhao H."/>
            <person name="Xu D."/>
            <person name="Zhang Y."/>
        </authorList>
    </citation>
    <scope>NUCLEOTIDE SEQUENCE [LARGE SCALE GENOMIC DNA]</scope>
    <source>
        <strain evidence="2">cv. Punajuju</strain>
    </source>
</reference>
<accession>A0ACB9DVN4</accession>
<sequence length="116" mass="13293">MKLSDLSLLKILGPIWVLGYASYKFEDQIWVWELKVTDNVETYGKLVRICGFTSSFSGWKMLICSNIASYYRYLSILALYFHFLVAILEPQGYRSAAISRKLEVLILPLVLSLGTM</sequence>